<dbReference type="GO" id="GO:0046872">
    <property type="term" value="F:metal ion binding"/>
    <property type="evidence" value="ECO:0007669"/>
    <property type="project" value="UniProtKB-KW"/>
</dbReference>
<evidence type="ECO:0000313" key="6">
    <source>
        <dbReference type="Proteomes" id="UP000054375"/>
    </source>
</evidence>
<dbReference type="Pfam" id="PF13359">
    <property type="entry name" value="DDE_Tnp_4"/>
    <property type="match status" value="1"/>
</dbReference>
<reference evidence="5 6" key="1">
    <citation type="submission" date="2015-10" db="EMBL/GenBank/DDBJ databases">
        <title>Draft genome sequence of Streptomyces griseorubiginosus DSM 40469, type strain for the species Streptomyces griseorubiginosus.</title>
        <authorList>
            <person name="Ruckert C."/>
            <person name="Winkler A."/>
            <person name="Kalinowski J."/>
            <person name="Kampfer P."/>
            <person name="Glaeser S."/>
        </authorList>
    </citation>
    <scope>NUCLEOTIDE SEQUENCE [LARGE SCALE GENOMIC DNA]</scope>
    <source>
        <strain evidence="5 6">DSM 40469</strain>
    </source>
</reference>
<comment type="cofactor">
    <cofactor evidence="1">
        <name>a divalent metal cation</name>
        <dbReference type="ChEBI" id="CHEBI:60240"/>
    </cofactor>
</comment>
<organism evidence="5 6">
    <name type="scientific">Streptomyces griseorubiginosus</name>
    <dbReference type="NCBI Taxonomy" id="67304"/>
    <lineage>
        <taxon>Bacteria</taxon>
        <taxon>Bacillati</taxon>
        <taxon>Actinomycetota</taxon>
        <taxon>Actinomycetes</taxon>
        <taxon>Kitasatosporales</taxon>
        <taxon>Streptomycetaceae</taxon>
        <taxon>Streptomyces</taxon>
    </lineage>
</organism>
<dbReference type="Pfam" id="PF13613">
    <property type="entry name" value="HTH_Tnp_4"/>
    <property type="match status" value="1"/>
</dbReference>
<keyword evidence="6" id="KW-1185">Reference proteome</keyword>
<dbReference type="RefSeq" id="WP_062236039.1">
    <property type="nucleotide sequence ID" value="NZ_JBEOZZ010000023.1"/>
</dbReference>
<feature type="domain" description="DDE Tnp4" evidence="3">
    <location>
        <begin position="138"/>
        <end position="282"/>
    </location>
</feature>
<sequence>MTKKWARAALTHPAFCGVSRAHLGDLIEELADLWLVRCESELRERRGAERQREAGAGPKHNLVFTDRLLVTLVHLRTGLPHAALYGIARSTISRAIGETRPLLAMRGFTVPDHHSGARLRTLADVFAYAEAAGIRLRIDGAETQVRHPKAGRPGRRAFISGKKKQNTIKTTTISDGQGRLLWSGADRPGRMHDQTAMRTEGIAEQFRLRPKVTAEVDEGYRGLANEFPDQISAPPKKPKDDAPLSEQYAWREMRRRQSSQRICVEHANAELRQWRPLQRYTGPREDYAATHHGIASLVSDHSARRPTHCKPSTELVLARQAAC</sequence>
<evidence type="ECO:0000256" key="1">
    <source>
        <dbReference type="ARBA" id="ARBA00001968"/>
    </source>
</evidence>
<evidence type="ECO:0000259" key="3">
    <source>
        <dbReference type="Pfam" id="PF13359"/>
    </source>
</evidence>
<keyword evidence="2" id="KW-0479">Metal-binding</keyword>
<dbReference type="Proteomes" id="UP000054375">
    <property type="component" value="Unassembled WGS sequence"/>
</dbReference>
<evidence type="ECO:0000259" key="4">
    <source>
        <dbReference type="Pfam" id="PF13613"/>
    </source>
</evidence>
<comment type="caution">
    <text evidence="5">The sequence shown here is derived from an EMBL/GenBank/DDBJ whole genome shotgun (WGS) entry which is preliminary data.</text>
</comment>
<evidence type="ECO:0000256" key="2">
    <source>
        <dbReference type="ARBA" id="ARBA00022723"/>
    </source>
</evidence>
<protein>
    <submittedName>
        <fullName evidence="5">Transposase</fullName>
    </submittedName>
</protein>
<gene>
    <name evidence="5" type="ORF">AQJ54_09795</name>
</gene>
<name>A0A101S6A0_9ACTN</name>
<dbReference type="InterPro" id="IPR027805">
    <property type="entry name" value="Transposase_HTH_dom"/>
</dbReference>
<accession>A0A101S6A0</accession>
<dbReference type="EMBL" id="LMWV01000006">
    <property type="protein sequence ID" value="KUN68240.1"/>
    <property type="molecule type" value="Genomic_DNA"/>
</dbReference>
<dbReference type="InterPro" id="IPR027806">
    <property type="entry name" value="HARBI1_dom"/>
</dbReference>
<proteinExistence type="predicted"/>
<evidence type="ECO:0000313" key="5">
    <source>
        <dbReference type="EMBL" id="KUN68240.1"/>
    </source>
</evidence>
<feature type="domain" description="Transposase Helix-turn-helix" evidence="4">
    <location>
        <begin position="61"/>
        <end position="107"/>
    </location>
</feature>
<dbReference type="AlphaFoldDB" id="A0A101S6A0"/>